<organism evidence="1 2">
    <name type="scientific">Dispira parvispora</name>
    <dbReference type="NCBI Taxonomy" id="1520584"/>
    <lineage>
        <taxon>Eukaryota</taxon>
        <taxon>Fungi</taxon>
        <taxon>Fungi incertae sedis</taxon>
        <taxon>Zoopagomycota</taxon>
        <taxon>Kickxellomycotina</taxon>
        <taxon>Dimargaritomycetes</taxon>
        <taxon>Dimargaritales</taxon>
        <taxon>Dimargaritaceae</taxon>
        <taxon>Dispira</taxon>
    </lineage>
</organism>
<name>A0A9W8E3Y8_9FUNG</name>
<sequence>MSNLGTLRRACQGALLGGVVSYGFYSAIDSALQTRNDHVTTGIYNARRQLNLGLPQDLRNRIVNPSSVAKEK</sequence>
<comment type="caution">
    <text evidence="1">The sequence shown here is derived from an EMBL/GenBank/DDBJ whole genome shotgun (WGS) entry which is preliminary data.</text>
</comment>
<dbReference type="Proteomes" id="UP001150925">
    <property type="component" value="Unassembled WGS sequence"/>
</dbReference>
<reference evidence="1" key="1">
    <citation type="submission" date="2022-07" db="EMBL/GenBank/DDBJ databases">
        <title>Phylogenomic reconstructions and comparative analyses of Kickxellomycotina fungi.</title>
        <authorList>
            <person name="Reynolds N.K."/>
            <person name="Stajich J.E."/>
            <person name="Barry K."/>
            <person name="Grigoriev I.V."/>
            <person name="Crous P."/>
            <person name="Smith M.E."/>
        </authorList>
    </citation>
    <scope>NUCLEOTIDE SEQUENCE</scope>
    <source>
        <strain evidence="1">RSA 1196</strain>
    </source>
</reference>
<keyword evidence="2" id="KW-1185">Reference proteome</keyword>
<evidence type="ECO:0000313" key="2">
    <source>
        <dbReference type="Proteomes" id="UP001150925"/>
    </source>
</evidence>
<proteinExistence type="predicted"/>
<protein>
    <submittedName>
        <fullName evidence="1">Uncharacterized protein</fullName>
    </submittedName>
</protein>
<accession>A0A9W8E3Y8</accession>
<gene>
    <name evidence="1" type="ORF">IWQ62_002323</name>
</gene>
<evidence type="ECO:0000313" key="1">
    <source>
        <dbReference type="EMBL" id="KAJ1966661.1"/>
    </source>
</evidence>
<dbReference type="EMBL" id="JANBPY010000479">
    <property type="protein sequence ID" value="KAJ1966661.1"/>
    <property type="molecule type" value="Genomic_DNA"/>
</dbReference>
<dbReference type="AlphaFoldDB" id="A0A9W8E3Y8"/>